<proteinExistence type="predicted"/>
<gene>
    <name evidence="2" type="ORF">PoB_003917500</name>
</gene>
<feature type="region of interest" description="Disordered" evidence="1">
    <location>
        <begin position="93"/>
        <end position="129"/>
    </location>
</feature>
<evidence type="ECO:0000313" key="3">
    <source>
        <dbReference type="Proteomes" id="UP000735302"/>
    </source>
</evidence>
<evidence type="ECO:0000313" key="2">
    <source>
        <dbReference type="EMBL" id="GFO12670.1"/>
    </source>
</evidence>
<dbReference type="AlphaFoldDB" id="A0AAV4AWC3"/>
<accession>A0AAV4AWC3</accession>
<dbReference type="EMBL" id="BLXT01004445">
    <property type="protein sequence ID" value="GFO12670.1"/>
    <property type="molecule type" value="Genomic_DNA"/>
</dbReference>
<comment type="caution">
    <text evidence="2">The sequence shown here is derived from an EMBL/GenBank/DDBJ whole genome shotgun (WGS) entry which is preliminary data.</text>
</comment>
<keyword evidence="3" id="KW-1185">Reference proteome</keyword>
<protein>
    <submittedName>
        <fullName evidence="2">Uncharacterized protein</fullName>
    </submittedName>
</protein>
<evidence type="ECO:0000256" key="1">
    <source>
        <dbReference type="SAM" id="MobiDB-lite"/>
    </source>
</evidence>
<name>A0AAV4AWC3_9GAST</name>
<organism evidence="2 3">
    <name type="scientific">Plakobranchus ocellatus</name>
    <dbReference type="NCBI Taxonomy" id="259542"/>
    <lineage>
        <taxon>Eukaryota</taxon>
        <taxon>Metazoa</taxon>
        <taxon>Spiralia</taxon>
        <taxon>Lophotrochozoa</taxon>
        <taxon>Mollusca</taxon>
        <taxon>Gastropoda</taxon>
        <taxon>Heterobranchia</taxon>
        <taxon>Euthyneura</taxon>
        <taxon>Panpulmonata</taxon>
        <taxon>Sacoglossa</taxon>
        <taxon>Placobranchoidea</taxon>
        <taxon>Plakobranchidae</taxon>
        <taxon>Plakobranchus</taxon>
    </lineage>
</organism>
<reference evidence="2 3" key="1">
    <citation type="journal article" date="2021" name="Elife">
        <title>Chloroplast acquisition without the gene transfer in kleptoplastic sea slugs, Plakobranchus ocellatus.</title>
        <authorList>
            <person name="Maeda T."/>
            <person name="Takahashi S."/>
            <person name="Yoshida T."/>
            <person name="Shimamura S."/>
            <person name="Takaki Y."/>
            <person name="Nagai Y."/>
            <person name="Toyoda A."/>
            <person name="Suzuki Y."/>
            <person name="Arimoto A."/>
            <person name="Ishii H."/>
            <person name="Satoh N."/>
            <person name="Nishiyama T."/>
            <person name="Hasebe M."/>
            <person name="Maruyama T."/>
            <person name="Minagawa J."/>
            <person name="Obokata J."/>
            <person name="Shigenobu S."/>
        </authorList>
    </citation>
    <scope>NUCLEOTIDE SEQUENCE [LARGE SCALE GENOMIC DNA]</scope>
</reference>
<sequence length="140" mass="15194">MYTDDKNNYKSDGYLYLFECIMNEIFSMAFSPTQSPVYGGDTLTIALGPDQLFLTSSSSSAASLPPSLSSSSSETSKYFVVFEGTRRRHVVSARPVSGARRPVDGSTEHVAVVDSSAVDGDEDSENKDSYVRLETIIPGE</sequence>
<dbReference type="Proteomes" id="UP000735302">
    <property type="component" value="Unassembled WGS sequence"/>
</dbReference>